<dbReference type="InterPro" id="IPR023346">
    <property type="entry name" value="Lysozyme-like_dom_sf"/>
</dbReference>
<dbReference type="InterPro" id="IPR052354">
    <property type="entry name" value="Cell_Wall_Dynamics_Protein"/>
</dbReference>
<comment type="caution">
    <text evidence="1">The sequence shown here is derived from an EMBL/GenBank/DDBJ whole genome shotgun (WGS) entry which is preliminary data.</text>
</comment>
<dbReference type="AlphaFoldDB" id="A0A4R0XPM8"/>
<name>A0A4R0XPM8_9BURK</name>
<organism evidence="1 2">
    <name type="scientific">Paraburkholderia steynii</name>
    <dbReference type="NCBI Taxonomy" id="1245441"/>
    <lineage>
        <taxon>Bacteria</taxon>
        <taxon>Pseudomonadati</taxon>
        <taxon>Pseudomonadota</taxon>
        <taxon>Betaproteobacteria</taxon>
        <taxon>Burkholderiales</taxon>
        <taxon>Burkholderiaceae</taxon>
        <taxon>Paraburkholderia</taxon>
    </lineage>
</organism>
<keyword evidence="1" id="KW-0378">Hydrolase</keyword>
<dbReference type="PANTHER" id="PTHR34408">
    <property type="entry name" value="FAMILY PROTEIN, PUTATIVE-RELATED"/>
    <property type="match status" value="1"/>
</dbReference>
<evidence type="ECO:0000313" key="1">
    <source>
        <dbReference type="EMBL" id="TCG09379.1"/>
    </source>
</evidence>
<dbReference type="Gene3D" id="1.10.530.10">
    <property type="match status" value="1"/>
</dbReference>
<accession>A0A4R0XPM8</accession>
<keyword evidence="2" id="KW-1185">Reference proteome</keyword>
<evidence type="ECO:0000313" key="2">
    <source>
        <dbReference type="Proteomes" id="UP000294200"/>
    </source>
</evidence>
<dbReference type="GO" id="GO:0016787">
    <property type="term" value="F:hydrolase activity"/>
    <property type="evidence" value="ECO:0007669"/>
    <property type="project" value="UniProtKB-KW"/>
</dbReference>
<dbReference type="Proteomes" id="UP000294200">
    <property type="component" value="Unassembled WGS sequence"/>
</dbReference>
<reference evidence="1 2" key="1">
    <citation type="submission" date="2017-02" db="EMBL/GenBank/DDBJ databases">
        <title>Paraburkholderia sophoroidis sp. nov. and Paraburkholderia steynii sp. nov. rhizobial symbionts of the fynbos legume Hypocalyptus sophoroides.</title>
        <authorList>
            <person name="Steenkamp E.T."/>
            <person name="Beukes C.W."/>
            <person name="Van Zyl E."/>
            <person name="Avontuur J."/>
            <person name="Chan W.Y."/>
            <person name="Hassen A."/>
            <person name="Palmer M."/>
            <person name="Mthombeni L."/>
            <person name="Phalane F."/>
            <person name="Sereme K."/>
            <person name="Venter S.N."/>
        </authorList>
    </citation>
    <scope>NUCLEOTIDE SEQUENCE [LARGE SCALE GENOMIC DNA]</scope>
    <source>
        <strain evidence="1 2">HC1.1ba</strain>
    </source>
</reference>
<dbReference type="SUPFAM" id="SSF53955">
    <property type="entry name" value="Lysozyme-like"/>
    <property type="match status" value="1"/>
</dbReference>
<sequence length="204" mass="22141">MQLTAQIVASGCGSALLRAAQWVAPLQSACDRYHIDTPLRVAAFLSQIGVESARLTALVENLNYSAEGLLATFPKYFNAVQAAQYERQPQRIANHVYANRYGNGDEASGDGFRFRGRALLQITFRDNYASCGKAIALPLDSHPELLEQPCNAALAAGWYWDSRNLNPLADAGRFEGITRAINGGLAAYSERLALYSAAKKSLGI</sequence>
<dbReference type="PANTHER" id="PTHR34408:SF1">
    <property type="entry name" value="GLYCOSYL HYDROLASE FAMILY 19 DOMAIN-CONTAINING PROTEIN HI_1415"/>
    <property type="match status" value="1"/>
</dbReference>
<protein>
    <submittedName>
        <fullName evidence="1">Glycoside hydrolase family 19</fullName>
    </submittedName>
</protein>
<gene>
    <name evidence="1" type="ORF">BZM27_06150</name>
</gene>
<proteinExistence type="predicted"/>
<dbReference type="EMBL" id="MWML01000013">
    <property type="protein sequence ID" value="TCG09379.1"/>
    <property type="molecule type" value="Genomic_DNA"/>
</dbReference>